<feature type="signal peptide" evidence="10">
    <location>
        <begin position="1"/>
        <end position="18"/>
    </location>
</feature>
<dbReference type="InterPro" id="IPR004886">
    <property type="entry name" value="Glucanosyltransferase"/>
</dbReference>
<dbReference type="FunFam" id="3.20.20.80:FF:000038">
    <property type="entry name" value="1,3-beta-glucanosyltransferase"/>
    <property type="match status" value="1"/>
</dbReference>
<comment type="function">
    <text evidence="10">Splits internally a 1,3-beta-glucan molecule and transfers the newly generated reducing end (the donor) to the non-reducing end of another 1,3-beta-glucan molecule (the acceptor) forming a 1,3-beta linkage, resulting in the elongation of 1,3-beta-glucan chains in the cell wall.</text>
</comment>
<evidence type="ECO:0000256" key="6">
    <source>
        <dbReference type="ARBA" id="ARBA00023136"/>
    </source>
</evidence>
<evidence type="ECO:0000256" key="10">
    <source>
        <dbReference type="RuleBase" id="RU361209"/>
    </source>
</evidence>
<keyword evidence="5 10" id="KW-0732">Signal</keyword>
<keyword evidence="6 10" id="KW-0472">Membrane</keyword>
<dbReference type="GO" id="GO:0005886">
    <property type="term" value="C:plasma membrane"/>
    <property type="evidence" value="ECO:0007669"/>
    <property type="project" value="UniProtKB-SubCell"/>
</dbReference>
<dbReference type="PANTHER" id="PTHR31468:SF2">
    <property type="entry name" value="1,3-BETA-GLUCANOSYLTRANSFERASE GAS1"/>
    <property type="match status" value="1"/>
</dbReference>
<feature type="region of interest" description="Disordered" evidence="11">
    <location>
        <begin position="332"/>
        <end position="354"/>
    </location>
</feature>
<feature type="domain" description="X8" evidence="12">
    <location>
        <begin position="370"/>
        <end position="465"/>
    </location>
</feature>
<keyword evidence="14" id="KW-1185">Reference proteome</keyword>
<keyword evidence="4 10" id="KW-0336">GPI-anchor</keyword>
<dbReference type="SMART" id="SM00768">
    <property type="entry name" value="X8"/>
    <property type="match status" value="1"/>
</dbReference>
<sequence>MRVALLGCLFSITAAVQALNPVEIKGSKFFDSVTKDQFFIKGVAYQPRNELSEDRTKISDPLIDEAACSRDAQLMQKLGLNVVRVYEVDPSKNHDACMKAFSDAGLYLLLDIATPKFSINRKDPEYDTRLYDAYTKTVDAFAKYDNVLAFVAGNEVTNDKTNTLASAYVKAAVRDVKKFIKSTQKRYIPVGYASNDDEYIRDAIKDYFACGEADEQVDFYGVNMYEWCGESTFQKSGYADRTKEFAKYNKPVFLSEYGCNLVTPRQFTEVEAIYGPDMTDVWSGGVVYEWSQENNNYGLVKISNNDAQPLEDYRNLQQVLSKVNPKGVKMDAVSEQPTPECPGQNDNWKASTKLPPTPSQGACQCMQDNLSCVASDKVSNSSGGNSSSSALGDQIDTLCGMVSCEDISGNAEKGKYGAYSFCSGTEKLSWLYNLYTQKNKDGNCDFNGYAQSVSPSRNDLDSCSNIQADMSGTSSHDDSKSNDAAALLLQSYPLTTWVTAAALLVFAAR</sequence>
<dbReference type="Proteomes" id="UP001234581">
    <property type="component" value="Unassembled WGS sequence"/>
</dbReference>
<keyword evidence="9 10" id="KW-0449">Lipoprotein</keyword>
<dbReference type="Gene3D" id="3.20.20.80">
    <property type="entry name" value="Glycosidases"/>
    <property type="match status" value="1"/>
</dbReference>
<dbReference type="EC" id="2.4.1.-" evidence="10"/>
<evidence type="ECO:0000256" key="3">
    <source>
        <dbReference type="ARBA" id="ARBA00007528"/>
    </source>
</evidence>
<dbReference type="GeneID" id="83209279"/>
<evidence type="ECO:0000256" key="8">
    <source>
        <dbReference type="ARBA" id="ARBA00023180"/>
    </source>
</evidence>
<dbReference type="InterPro" id="IPR017853">
    <property type="entry name" value="GH"/>
</dbReference>
<dbReference type="Pfam" id="PF03198">
    <property type="entry name" value="Glyco_hydro_72"/>
    <property type="match status" value="1"/>
</dbReference>
<accession>A0AAD7Y271</accession>
<evidence type="ECO:0000259" key="12">
    <source>
        <dbReference type="SMART" id="SM00768"/>
    </source>
</evidence>
<organism evidence="13 14">
    <name type="scientific">Lichtheimia ornata</name>
    <dbReference type="NCBI Taxonomy" id="688661"/>
    <lineage>
        <taxon>Eukaryota</taxon>
        <taxon>Fungi</taxon>
        <taxon>Fungi incertae sedis</taxon>
        <taxon>Mucoromycota</taxon>
        <taxon>Mucoromycotina</taxon>
        <taxon>Mucoromycetes</taxon>
        <taxon>Mucorales</taxon>
        <taxon>Lichtheimiaceae</taxon>
        <taxon>Lichtheimia</taxon>
    </lineage>
</organism>
<evidence type="ECO:0000256" key="4">
    <source>
        <dbReference type="ARBA" id="ARBA00022622"/>
    </source>
</evidence>
<dbReference type="EMBL" id="JARTCD010000005">
    <property type="protein sequence ID" value="KAJ8662168.1"/>
    <property type="molecule type" value="Genomic_DNA"/>
</dbReference>
<dbReference type="Pfam" id="PF07983">
    <property type="entry name" value="X8"/>
    <property type="match status" value="1"/>
</dbReference>
<evidence type="ECO:0000256" key="11">
    <source>
        <dbReference type="SAM" id="MobiDB-lite"/>
    </source>
</evidence>
<dbReference type="RefSeq" id="XP_058347081.1">
    <property type="nucleotide sequence ID" value="XM_058481950.1"/>
</dbReference>
<dbReference type="GO" id="GO:0031505">
    <property type="term" value="P:fungal-type cell wall organization"/>
    <property type="evidence" value="ECO:0007669"/>
    <property type="project" value="TreeGrafter"/>
</dbReference>
<comment type="similarity">
    <text evidence="3 10">Belongs to the glycosyl hydrolase 72 family.</text>
</comment>
<proteinExistence type="inferred from homology"/>
<protein>
    <recommendedName>
        <fullName evidence="10">1,3-beta-glucanosyltransferase</fullName>
        <ecNumber evidence="10">2.4.1.-</ecNumber>
    </recommendedName>
</protein>
<dbReference type="GO" id="GO:0042124">
    <property type="term" value="F:1,3-beta-glucanosyltransferase activity"/>
    <property type="evidence" value="ECO:0007669"/>
    <property type="project" value="TreeGrafter"/>
</dbReference>
<dbReference type="GO" id="GO:0098552">
    <property type="term" value="C:side of membrane"/>
    <property type="evidence" value="ECO:0007669"/>
    <property type="project" value="UniProtKB-KW"/>
</dbReference>
<evidence type="ECO:0000256" key="2">
    <source>
        <dbReference type="ARBA" id="ARBA00004589"/>
    </source>
</evidence>
<evidence type="ECO:0000313" key="14">
    <source>
        <dbReference type="Proteomes" id="UP001234581"/>
    </source>
</evidence>
<evidence type="ECO:0000256" key="7">
    <source>
        <dbReference type="ARBA" id="ARBA00023157"/>
    </source>
</evidence>
<name>A0AAD7Y271_9FUNG</name>
<evidence type="ECO:0000256" key="9">
    <source>
        <dbReference type="ARBA" id="ARBA00023288"/>
    </source>
</evidence>
<dbReference type="AlphaFoldDB" id="A0AAD7Y271"/>
<keyword evidence="7" id="KW-1015">Disulfide bond</keyword>
<evidence type="ECO:0000256" key="1">
    <source>
        <dbReference type="ARBA" id="ARBA00004196"/>
    </source>
</evidence>
<dbReference type="SUPFAM" id="SSF51445">
    <property type="entry name" value="(Trans)glycosidases"/>
    <property type="match status" value="1"/>
</dbReference>
<comment type="caution">
    <text evidence="13">The sequence shown here is derived from an EMBL/GenBank/DDBJ whole genome shotgun (WGS) entry which is preliminary data.</text>
</comment>
<dbReference type="PANTHER" id="PTHR31468">
    <property type="entry name" value="1,3-BETA-GLUCANOSYLTRANSFERASE GAS1"/>
    <property type="match status" value="1"/>
</dbReference>
<dbReference type="Gene3D" id="1.20.58.1040">
    <property type="match status" value="1"/>
</dbReference>
<comment type="subcellular location">
    <subcellularLocation>
        <location evidence="1">Cell envelope</location>
    </subcellularLocation>
    <subcellularLocation>
        <location evidence="10">Cell membrane</location>
        <topology evidence="10">Lipid-anchor</topology>
        <topology evidence="10">GPI-anchor</topology>
    </subcellularLocation>
    <subcellularLocation>
        <location evidence="2">Membrane</location>
        <topology evidence="2">Lipid-anchor</topology>
        <topology evidence="2">GPI-anchor</topology>
    </subcellularLocation>
</comment>
<evidence type="ECO:0000313" key="13">
    <source>
        <dbReference type="EMBL" id="KAJ8662168.1"/>
    </source>
</evidence>
<gene>
    <name evidence="13" type="ORF">O0I10_001861</name>
</gene>
<dbReference type="GO" id="GO:0071970">
    <property type="term" value="P:fungal-type cell wall (1-&gt;3)-beta-D-glucan biosynthetic process"/>
    <property type="evidence" value="ECO:0007669"/>
    <property type="project" value="TreeGrafter"/>
</dbReference>
<keyword evidence="8" id="KW-0325">Glycoprotein</keyword>
<evidence type="ECO:0000256" key="5">
    <source>
        <dbReference type="ARBA" id="ARBA00022729"/>
    </source>
</evidence>
<dbReference type="InterPro" id="IPR012946">
    <property type="entry name" value="X8"/>
</dbReference>
<reference evidence="13 14" key="1">
    <citation type="submission" date="2023-03" db="EMBL/GenBank/DDBJ databases">
        <title>Genome sequence of Lichtheimia ornata CBS 291.66.</title>
        <authorList>
            <person name="Mohabir J.T."/>
            <person name="Shea T.P."/>
            <person name="Kurbessoian T."/>
            <person name="Berby B."/>
            <person name="Fontaine J."/>
            <person name="Livny J."/>
            <person name="Gnirke A."/>
            <person name="Stajich J.E."/>
            <person name="Cuomo C.A."/>
        </authorList>
    </citation>
    <scope>NUCLEOTIDE SEQUENCE [LARGE SCALE GENOMIC DNA]</scope>
    <source>
        <strain evidence="13">CBS 291.66</strain>
    </source>
</reference>
<keyword evidence="10" id="KW-0808">Transferase</keyword>
<feature type="chain" id="PRO_5041771478" description="1,3-beta-glucanosyltransferase" evidence="10">
    <location>
        <begin position="19"/>
        <end position="509"/>
    </location>
</feature>